<dbReference type="Pfam" id="PF02311">
    <property type="entry name" value="AraC_binding"/>
    <property type="match status" value="1"/>
</dbReference>
<dbReference type="EMBL" id="FWWV01000014">
    <property type="protein sequence ID" value="SMB84444.1"/>
    <property type="molecule type" value="Genomic_DNA"/>
</dbReference>
<dbReference type="InterPro" id="IPR018062">
    <property type="entry name" value="HTH_AraC-typ_CS"/>
</dbReference>
<protein>
    <submittedName>
        <fullName evidence="6">AraC-type DNA-binding protein</fullName>
    </submittedName>
</protein>
<dbReference type="PRINTS" id="PR00032">
    <property type="entry name" value="HTHARAC"/>
</dbReference>
<dbReference type="PROSITE" id="PS01124">
    <property type="entry name" value="HTH_ARAC_FAMILY_2"/>
    <property type="match status" value="1"/>
</dbReference>
<evidence type="ECO:0000256" key="2">
    <source>
        <dbReference type="ARBA" id="ARBA00023125"/>
    </source>
</evidence>
<dbReference type="PANTHER" id="PTHR43280">
    <property type="entry name" value="ARAC-FAMILY TRANSCRIPTIONAL REGULATOR"/>
    <property type="match status" value="1"/>
</dbReference>
<dbReference type="SMART" id="SM00342">
    <property type="entry name" value="HTH_ARAC"/>
    <property type="match status" value="1"/>
</dbReference>
<evidence type="ECO:0000313" key="7">
    <source>
        <dbReference type="Proteomes" id="UP000192408"/>
    </source>
</evidence>
<dbReference type="AlphaFoldDB" id="A0A1W1UUQ1"/>
<dbReference type="InterPro" id="IPR018060">
    <property type="entry name" value="HTH_AraC"/>
</dbReference>
<dbReference type="InterPro" id="IPR020449">
    <property type="entry name" value="Tscrpt_reg_AraC-type_HTH"/>
</dbReference>
<dbReference type="Gene3D" id="2.60.120.10">
    <property type="entry name" value="Jelly Rolls"/>
    <property type="match status" value="1"/>
</dbReference>
<reference evidence="7" key="1">
    <citation type="submission" date="2017-04" db="EMBL/GenBank/DDBJ databases">
        <authorList>
            <person name="Varghese N."/>
            <person name="Submissions S."/>
        </authorList>
    </citation>
    <scope>NUCLEOTIDE SEQUENCE [LARGE SCALE GENOMIC DNA]</scope>
    <source>
        <strain evidence="7">DSM 23072</strain>
    </source>
</reference>
<dbReference type="Proteomes" id="UP000192408">
    <property type="component" value="Unassembled WGS sequence"/>
</dbReference>
<dbReference type="GO" id="GO:0043565">
    <property type="term" value="F:sequence-specific DNA binding"/>
    <property type="evidence" value="ECO:0007669"/>
    <property type="project" value="InterPro"/>
</dbReference>
<sequence>MLQYFVKENKHSIFENNCLPQLLYLCNTETMKDYFPRLLHKHNDRLEIVFIVKGKGNHLIGNQKYQTQAGDILIFNQDVLHDEVAEIGSDMTVYCCGINNLKIKGKKINHLLELDYPAVLPAGDYAEDINAILGIMDSQIKQNPNTATETCRYLLASLITIISNIPRRNIQANKNNELMLIHQVKRYIDSHYWENISLSSIARQFNVSPYYLSHLFKQGSGFSLIQYMLRRRIGEAQSLLINTGYSITQIATLVGYDNINYFSTIFTKMTGISPTAYRTYWIGRKK</sequence>
<dbReference type="InterPro" id="IPR009057">
    <property type="entry name" value="Homeodomain-like_sf"/>
</dbReference>
<dbReference type="PROSITE" id="PS00041">
    <property type="entry name" value="HTH_ARAC_FAMILY_1"/>
    <property type="match status" value="1"/>
</dbReference>
<dbReference type="PANTHER" id="PTHR43280:SF28">
    <property type="entry name" value="HTH-TYPE TRANSCRIPTIONAL ACTIVATOR RHAS"/>
    <property type="match status" value="1"/>
</dbReference>
<accession>A0A1W1UUQ1</accession>
<dbReference type="SUPFAM" id="SSF46689">
    <property type="entry name" value="Homeodomain-like"/>
    <property type="match status" value="2"/>
</dbReference>
<dbReference type="InterPro" id="IPR003313">
    <property type="entry name" value="AraC-bd"/>
</dbReference>
<dbReference type="InterPro" id="IPR014710">
    <property type="entry name" value="RmlC-like_jellyroll"/>
</dbReference>
<evidence type="ECO:0000256" key="3">
    <source>
        <dbReference type="ARBA" id="ARBA00023159"/>
    </source>
</evidence>
<evidence type="ECO:0000259" key="5">
    <source>
        <dbReference type="PROSITE" id="PS01124"/>
    </source>
</evidence>
<keyword evidence="4" id="KW-0804">Transcription</keyword>
<feature type="domain" description="HTH araC/xylS-type" evidence="5">
    <location>
        <begin position="182"/>
        <end position="280"/>
    </location>
</feature>
<keyword evidence="7" id="KW-1185">Reference proteome</keyword>
<dbReference type="RefSeq" id="WP_084256967.1">
    <property type="nucleotide sequence ID" value="NZ_FWWV01000014.1"/>
</dbReference>
<keyword evidence="2 6" id="KW-0238">DNA-binding</keyword>
<proteinExistence type="predicted"/>
<evidence type="ECO:0000313" key="6">
    <source>
        <dbReference type="EMBL" id="SMB84444.1"/>
    </source>
</evidence>
<dbReference type="InterPro" id="IPR037923">
    <property type="entry name" value="HTH-like"/>
</dbReference>
<evidence type="ECO:0000256" key="4">
    <source>
        <dbReference type="ARBA" id="ARBA00023163"/>
    </source>
</evidence>
<evidence type="ECO:0000256" key="1">
    <source>
        <dbReference type="ARBA" id="ARBA00023015"/>
    </source>
</evidence>
<dbReference type="SUPFAM" id="SSF51215">
    <property type="entry name" value="Regulatory protein AraC"/>
    <property type="match status" value="1"/>
</dbReference>
<keyword evidence="1" id="KW-0805">Transcription regulation</keyword>
<keyword evidence="3" id="KW-0010">Activator</keyword>
<dbReference type="Pfam" id="PF12833">
    <property type="entry name" value="HTH_18"/>
    <property type="match status" value="1"/>
</dbReference>
<dbReference type="GO" id="GO:0003700">
    <property type="term" value="F:DNA-binding transcription factor activity"/>
    <property type="evidence" value="ECO:0007669"/>
    <property type="project" value="InterPro"/>
</dbReference>
<gene>
    <name evidence="6" type="ORF">SAMN05660772_02284</name>
</gene>
<organism evidence="6 7">
    <name type="scientific">Pasteurella testudinis DSM 23072</name>
    <dbReference type="NCBI Taxonomy" id="1122938"/>
    <lineage>
        <taxon>Bacteria</taxon>
        <taxon>Pseudomonadati</taxon>
        <taxon>Pseudomonadota</taxon>
        <taxon>Gammaproteobacteria</taxon>
        <taxon>Pasteurellales</taxon>
        <taxon>Pasteurellaceae</taxon>
        <taxon>Pasteurella</taxon>
    </lineage>
</organism>
<dbReference type="STRING" id="1122938.SAMN05660772_02284"/>
<name>A0A1W1UUQ1_9PAST</name>
<dbReference type="Gene3D" id="1.10.10.60">
    <property type="entry name" value="Homeodomain-like"/>
    <property type="match status" value="2"/>
</dbReference>
<dbReference type="CDD" id="cd02208">
    <property type="entry name" value="cupin_RmlC-like"/>
    <property type="match status" value="1"/>
</dbReference>